<dbReference type="EMBL" id="JASCZI010123660">
    <property type="protein sequence ID" value="MED6165551.1"/>
    <property type="molecule type" value="Genomic_DNA"/>
</dbReference>
<feature type="chain" id="PRO_5046355098" description="Wall-associated receptor kinase galacturonan-binding domain-containing protein" evidence="3">
    <location>
        <begin position="23"/>
        <end position="337"/>
    </location>
</feature>
<comment type="subcellular location">
    <subcellularLocation>
        <location evidence="1">Membrane</location>
        <topology evidence="1">Single-pass membrane protein</topology>
    </subcellularLocation>
</comment>
<evidence type="ECO:0000313" key="6">
    <source>
        <dbReference type="Proteomes" id="UP001341840"/>
    </source>
</evidence>
<dbReference type="InterPro" id="IPR025287">
    <property type="entry name" value="WAK_GUB"/>
</dbReference>
<reference evidence="5 6" key="1">
    <citation type="journal article" date="2023" name="Plants (Basel)">
        <title>Bridging the Gap: Combining Genomics and Transcriptomics Approaches to Understand Stylosanthes scabra, an Orphan Legume from the Brazilian Caatinga.</title>
        <authorList>
            <person name="Ferreira-Neto J.R.C."/>
            <person name="da Silva M.D."/>
            <person name="Binneck E."/>
            <person name="de Melo N.F."/>
            <person name="da Silva R.H."/>
            <person name="de Melo A.L.T.M."/>
            <person name="Pandolfi V."/>
            <person name="Bustamante F.O."/>
            <person name="Brasileiro-Vidal A.C."/>
            <person name="Benko-Iseppon A.M."/>
        </authorList>
    </citation>
    <scope>NUCLEOTIDE SEQUENCE [LARGE SCALE GENOMIC DNA]</scope>
    <source>
        <tissue evidence="5">Leaves</tissue>
    </source>
</reference>
<evidence type="ECO:0000256" key="3">
    <source>
        <dbReference type="SAM" id="SignalP"/>
    </source>
</evidence>
<sequence length="337" mass="38884">MSSLLLVLLLLLCCGSIKRSAAAKNCSSVWCGKHNIRPPFRLQNITPQHCGDHTYTLACEDHHNQLFLYWKSVKLSVQSINYNNYTIRLADANFVLQHNIHQHRLYYSKNSCLLFNYSLAPYNFSDSEDEPYHYWLRKSNGGRFMLIKQMIYVRCMNDSLYVNVNGKSLWELGLRDSCYVEWMYPTSWPHVDESQVKNTSCRDIQNMMIYGFELSWAPQPCSAFLAAPFVEKSCRIRLHCRLKSLRPPSPRRLEVALKLPPTPCLAGRCPAARIRGVVSRSVVSSPSPECSRWLCFPSLPFPSLSRPNELKREATAESNIKSEFLCLCERKSERGRE</sequence>
<proteinExistence type="predicted"/>
<evidence type="ECO:0000256" key="2">
    <source>
        <dbReference type="ARBA" id="ARBA00022729"/>
    </source>
</evidence>
<accession>A0ABU6UZM5</accession>
<evidence type="ECO:0000259" key="4">
    <source>
        <dbReference type="Pfam" id="PF13947"/>
    </source>
</evidence>
<dbReference type="PANTHER" id="PTHR33138:SF30">
    <property type="entry name" value="LEAF RUST 10 DISEASE-RESISTANCE LOCUS RECEPTOR-LIKE PROTEIN KINASE-LIKE 2.7"/>
    <property type="match status" value="1"/>
</dbReference>
<keyword evidence="6" id="KW-1185">Reference proteome</keyword>
<dbReference type="PANTHER" id="PTHR33138">
    <property type="entry name" value="OS01G0690200 PROTEIN"/>
    <property type="match status" value="1"/>
</dbReference>
<comment type="caution">
    <text evidence="5">The sequence shown here is derived from an EMBL/GenBank/DDBJ whole genome shotgun (WGS) entry which is preliminary data.</text>
</comment>
<organism evidence="5 6">
    <name type="scientific">Stylosanthes scabra</name>
    <dbReference type="NCBI Taxonomy" id="79078"/>
    <lineage>
        <taxon>Eukaryota</taxon>
        <taxon>Viridiplantae</taxon>
        <taxon>Streptophyta</taxon>
        <taxon>Embryophyta</taxon>
        <taxon>Tracheophyta</taxon>
        <taxon>Spermatophyta</taxon>
        <taxon>Magnoliopsida</taxon>
        <taxon>eudicotyledons</taxon>
        <taxon>Gunneridae</taxon>
        <taxon>Pentapetalae</taxon>
        <taxon>rosids</taxon>
        <taxon>fabids</taxon>
        <taxon>Fabales</taxon>
        <taxon>Fabaceae</taxon>
        <taxon>Papilionoideae</taxon>
        <taxon>50 kb inversion clade</taxon>
        <taxon>dalbergioids sensu lato</taxon>
        <taxon>Dalbergieae</taxon>
        <taxon>Pterocarpus clade</taxon>
        <taxon>Stylosanthes</taxon>
    </lineage>
</organism>
<dbReference type="Pfam" id="PF13947">
    <property type="entry name" value="GUB_WAK_bind"/>
    <property type="match status" value="1"/>
</dbReference>
<feature type="domain" description="Wall-associated receptor kinase galacturonan-binding" evidence="4">
    <location>
        <begin position="26"/>
        <end position="91"/>
    </location>
</feature>
<evidence type="ECO:0000313" key="5">
    <source>
        <dbReference type="EMBL" id="MED6165551.1"/>
    </source>
</evidence>
<dbReference type="Proteomes" id="UP001341840">
    <property type="component" value="Unassembled WGS sequence"/>
</dbReference>
<name>A0ABU6UZM5_9FABA</name>
<protein>
    <recommendedName>
        <fullName evidence="4">Wall-associated receptor kinase galacturonan-binding domain-containing protein</fullName>
    </recommendedName>
</protein>
<feature type="signal peptide" evidence="3">
    <location>
        <begin position="1"/>
        <end position="22"/>
    </location>
</feature>
<gene>
    <name evidence="5" type="ORF">PIB30_100611</name>
</gene>
<keyword evidence="2 3" id="KW-0732">Signal</keyword>
<evidence type="ECO:0000256" key="1">
    <source>
        <dbReference type="ARBA" id="ARBA00004167"/>
    </source>
</evidence>